<dbReference type="InterPro" id="IPR013324">
    <property type="entry name" value="RNA_pol_sigma_r3/r4-like"/>
</dbReference>
<dbReference type="SUPFAM" id="SSF88659">
    <property type="entry name" value="Sigma3 and sigma4 domains of RNA polymerase sigma factors"/>
    <property type="match status" value="1"/>
</dbReference>
<dbReference type="Gene3D" id="1.10.10.10">
    <property type="entry name" value="Winged helix-like DNA-binding domain superfamily/Winged helix DNA-binding domain"/>
    <property type="match status" value="1"/>
</dbReference>
<evidence type="ECO:0000256" key="1">
    <source>
        <dbReference type="ARBA" id="ARBA00009350"/>
    </source>
</evidence>
<protein>
    <submittedName>
        <fullName evidence="2">DUF134 domain-containing protein</fullName>
    </submittedName>
</protein>
<dbReference type="CDD" id="cd06171">
    <property type="entry name" value="Sigma70_r4"/>
    <property type="match status" value="1"/>
</dbReference>
<dbReference type="EMBL" id="RCOS01000125">
    <property type="protein sequence ID" value="RSN73268.1"/>
    <property type="molecule type" value="Genomic_DNA"/>
</dbReference>
<dbReference type="PANTHER" id="PTHR37478:SF2">
    <property type="entry name" value="UPF0251 PROTEIN TK0562"/>
    <property type="match status" value="1"/>
</dbReference>
<accession>A0A429GHH2</accession>
<sequence length="102" mass="11821">MHCWRRRRGPGRPVKPRNIAFWRGPFAFLPSLPDGRIVEGQPIYLTPDEVESFRLVYLEELTQEEAAKRMGISRGTLWRSLYNARKKIAMALAEMRPLVIGP</sequence>
<dbReference type="PANTHER" id="PTHR37478">
    <property type="match status" value="1"/>
</dbReference>
<dbReference type="Proteomes" id="UP000277582">
    <property type="component" value="Unassembled WGS sequence"/>
</dbReference>
<reference evidence="2 4" key="1">
    <citation type="submission" date="2018-10" db="EMBL/GenBank/DDBJ databases">
        <title>Co-occurring genomic capacity for anaerobic methane metabolism and dissimilatory sulfite reduction discovered in the Korarchaeota.</title>
        <authorList>
            <person name="Mckay L.J."/>
            <person name="Dlakic M."/>
            <person name="Fields M.W."/>
            <person name="Delmont T.O."/>
            <person name="Eren A.M."/>
            <person name="Jay Z.J."/>
            <person name="Klingelsmith K.B."/>
            <person name="Rusch D.B."/>
            <person name="Inskeep W.P."/>
        </authorList>
    </citation>
    <scope>NUCLEOTIDE SEQUENCE [LARGE SCALE GENOMIC DNA]</scope>
    <source>
        <strain evidence="2 4">MDKW</strain>
    </source>
</reference>
<name>A0A429GHH2_9CREN</name>
<proteinExistence type="inferred from homology"/>
<comment type="similarity">
    <text evidence="1">Belongs to the UPF0251 family.</text>
</comment>
<gene>
    <name evidence="2" type="ORF">D6D85_11055</name>
    <name evidence="3" type="ORF">EF810_04785</name>
</gene>
<comment type="caution">
    <text evidence="2">The sequence shown here is derived from an EMBL/GenBank/DDBJ whole genome shotgun (WGS) entry which is preliminary data.</text>
</comment>
<evidence type="ECO:0000313" key="5">
    <source>
        <dbReference type="Proteomes" id="UP000316217"/>
    </source>
</evidence>
<keyword evidence="4" id="KW-1185">Reference proteome</keyword>
<organism evidence="2 4">
    <name type="scientific">Candidatus Methanodesulfokora washburnensis</name>
    <dbReference type="NCBI Taxonomy" id="2478471"/>
    <lineage>
        <taxon>Archaea</taxon>
        <taxon>Thermoproteota</taxon>
        <taxon>Candidatus Korarchaeia</taxon>
        <taxon>Candidatus Korarchaeia incertae sedis</taxon>
        <taxon>Candidatus Methanodesulfokora</taxon>
    </lineage>
</organism>
<evidence type="ECO:0000313" key="3">
    <source>
        <dbReference type="EMBL" id="RZN61612.1"/>
    </source>
</evidence>
<dbReference type="Pfam" id="PF02001">
    <property type="entry name" value="DUF134"/>
    <property type="match status" value="1"/>
</dbReference>
<dbReference type="InterPro" id="IPR002852">
    <property type="entry name" value="UPF0251"/>
</dbReference>
<evidence type="ECO:0000313" key="4">
    <source>
        <dbReference type="Proteomes" id="UP000277582"/>
    </source>
</evidence>
<evidence type="ECO:0000313" key="2">
    <source>
        <dbReference type="EMBL" id="RSN73268.1"/>
    </source>
</evidence>
<dbReference type="AlphaFoldDB" id="A0A429GHH2"/>
<dbReference type="OrthoDB" id="19361at2157"/>
<dbReference type="Proteomes" id="UP000316217">
    <property type="component" value="Unassembled WGS sequence"/>
</dbReference>
<dbReference type="EMBL" id="RXII01000073">
    <property type="protein sequence ID" value="RZN61612.1"/>
    <property type="molecule type" value="Genomic_DNA"/>
</dbReference>
<dbReference type="InterPro" id="IPR036388">
    <property type="entry name" value="WH-like_DNA-bd_sf"/>
</dbReference>
<dbReference type="RefSeq" id="WP_125672021.1">
    <property type="nucleotide sequence ID" value="NZ_RCOS01000125.1"/>
</dbReference>
<reference evidence="3 5" key="2">
    <citation type="journal article" date="2019" name="Nat. Microbiol.">
        <title>Wide diversity of methane and short-chain alkane metabolisms in uncultured archaea.</title>
        <authorList>
            <person name="Borrel G."/>
            <person name="Adam P.S."/>
            <person name="McKay L.J."/>
            <person name="Chen L.X."/>
            <person name="Sierra-Garcia I.N."/>
            <person name="Sieber C.M."/>
            <person name="Letourneur Q."/>
            <person name="Ghozlane A."/>
            <person name="Andersen G.L."/>
            <person name="Li W.J."/>
            <person name="Hallam S.J."/>
            <person name="Muyzer G."/>
            <person name="de Oliveira V.M."/>
            <person name="Inskeep W.P."/>
            <person name="Banfield J.F."/>
            <person name="Gribaldo S."/>
        </authorList>
    </citation>
    <scope>NUCLEOTIDE SEQUENCE [LARGE SCALE GENOMIC DNA]</scope>
    <source>
        <strain evidence="3">NM4</strain>
    </source>
</reference>